<evidence type="ECO:0000313" key="2">
    <source>
        <dbReference type="EMBL" id="GAA4694921.1"/>
    </source>
</evidence>
<evidence type="ECO:0000313" key="3">
    <source>
        <dbReference type="Proteomes" id="UP001501446"/>
    </source>
</evidence>
<feature type="region of interest" description="Disordered" evidence="1">
    <location>
        <begin position="146"/>
        <end position="186"/>
    </location>
</feature>
<gene>
    <name evidence="2" type="ORF">GCM10025781_10640</name>
</gene>
<protein>
    <recommendedName>
        <fullName evidence="4">DUF4253 domain-containing protein</fullName>
    </recommendedName>
</protein>
<reference evidence="3" key="1">
    <citation type="journal article" date="2019" name="Int. J. Syst. Evol. Microbiol.">
        <title>The Global Catalogue of Microorganisms (GCM) 10K type strain sequencing project: providing services to taxonomists for standard genome sequencing and annotation.</title>
        <authorList>
            <consortium name="The Broad Institute Genomics Platform"/>
            <consortium name="The Broad Institute Genome Sequencing Center for Infectious Disease"/>
            <person name="Wu L."/>
            <person name="Ma J."/>
        </authorList>
    </citation>
    <scope>NUCLEOTIDE SEQUENCE [LARGE SCALE GENOMIC DNA]</scope>
    <source>
        <strain evidence="3">JCM 18958</strain>
    </source>
</reference>
<name>A0ABP8WVM3_9MICC</name>
<organism evidence="2 3">
    <name type="scientific">Kocuria gwangalliensis</name>
    <dbReference type="NCBI Taxonomy" id="501592"/>
    <lineage>
        <taxon>Bacteria</taxon>
        <taxon>Bacillati</taxon>
        <taxon>Actinomycetota</taxon>
        <taxon>Actinomycetes</taxon>
        <taxon>Micrococcales</taxon>
        <taxon>Micrococcaceae</taxon>
        <taxon>Kocuria</taxon>
    </lineage>
</organism>
<dbReference type="Proteomes" id="UP001501446">
    <property type="component" value="Unassembled WGS sequence"/>
</dbReference>
<comment type="caution">
    <text evidence="2">The sequence shown here is derived from an EMBL/GenBank/DDBJ whole genome shotgun (WGS) entry which is preliminary data.</text>
</comment>
<dbReference type="EMBL" id="BAABLN010000010">
    <property type="protein sequence ID" value="GAA4694921.1"/>
    <property type="molecule type" value="Genomic_DNA"/>
</dbReference>
<evidence type="ECO:0008006" key="4">
    <source>
        <dbReference type="Google" id="ProtNLM"/>
    </source>
</evidence>
<sequence>MLGSHPAPYERVYVFHGSACTQLLGADRLVTAVQKLLAAAGVNPHVSPAVHTDIAARPYTNEALQDPLLDAPAGWLRSHTSVMELSVQLPMQSFWDRISAGSWATWSEKWPAPVDGPLFPPSSPEWLTRAPRWELDPLAPALGPAAPGGWVWSPRDGGGPDGEVERGEESSLPGEPSAEQGETGGGSQSLPWVGLFQLTDVESFWVLSTPDRLDQVVALCERLSSTHSAFTWLTGYFDAQDILGSLRLPMECAPELEFALTEGGYAVDVWW</sequence>
<dbReference type="RefSeq" id="WP_345310825.1">
    <property type="nucleotide sequence ID" value="NZ_BAABLN010000010.1"/>
</dbReference>
<proteinExistence type="predicted"/>
<evidence type="ECO:0000256" key="1">
    <source>
        <dbReference type="SAM" id="MobiDB-lite"/>
    </source>
</evidence>
<accession>A0ABP8WVM3</accession>
<keyword evidence="3" id="KW-1185">Reference proteome</keyword>